<evidence type="ECO:0000256" key="2">
    <source>
        <dbReference type="ARBA" id="ARBA00023163"/>
    </source>
</evidence>
<dbReference type="GO" id="GO:0006351">
    <property type="term" value="P:DNA-templated transcription"/>
    <property type="evidence" value="ECO:0007669"/>
    <property type="project" value="InterPro"/>
</dbReference>
<dbReference type="PANTHER" id="PTHR47424">
    <property type="entry name" value="REGULATORY PROTEIN GAL4"/>
    <property type="match status" value="1"/>
</dbReference>
<dbReference type="OrthoDB" id="3266505at2759"/>
<dbReference type="PANTHER" id="PTHR47424:SF6">
    <property type="entry name" value="PROLINE UTILIZATION TRANS-ACTIVATOR"/>
    <property type="match status" value="1"/>
</dbReference>
<dbReference type="GO" id="GO:0003677">
    <property type="term" value="F:DNA binding"/>
    <property type="evidence" value="ECO:0007669"/>
    <property type="project" value="InterPro"/>
</dbReference>
<dbReference type="CDD" id="cd12148">
    <property type="entry name" value="fungal_TF_MHR"/>
    <property type="match status" value="1"/>
</dbReference>
<reference evidence="5" key="1">
    <citation type="submission" date="2022-11" db="EMBL/GenBank/DDBJ databases">
        <authorList>
            <person name="Petersen C."/>
        </authorList>
    </citation>
    <scope>NUCLEOTIDE SEQUENCE</scope>
    <source>
        <strain evidence="5">IBT 29864</strain>
    </source>
</reference>
<name>A0A9W9VFU6_9EURO</name>
<evidence type="ECO:0000256" key="1">
    <source>
        <dbReference type="ARBA" id="ARBA00023015"/>
    </source>
</evidence>
<dbReference type="AlphaFoldDB" id="A0A9W9VFU6"/>
<dbReference type="InterPro" id="IPR007219">
    <property type="entry name" value="XnlR_reg_dom"/>
</dbReference>
<evidence type="ECO:0000313" key="6">
    <source>
        <dbReference type="Proteomes" id="UP001147782"/>
    </source>
</evidence>
<protein>
    <recommendedName>
        <fullName evidence="4">Xylanolytic transcriptional activator regulatory domain-containing protein</fullName>
    </recommendedName>
</protein>
<dbReference type="EMBL" id="JAPZBS010000004">
    <property type="protein sequence ID" value="KAJ5377831.1"/>
    <property type="molecule type" value="Genomic_DNA"/>
</dbReference>
<sequence length="732" mass="81575">MARLGPAFVFAQIDSTRKVEAAILVIVASSVRENADSRVQAAGKFQGYDMIIQSKSILNFLVLQTKLATHLRNRNGEPSERNATELQMKRIITHFLGDVSFEPSALQKIADSLEQGQQAPEQPDSNSNDAALGDHYSVDLLSTSTMHYSGELSHWNFSRMLERRLRTFGDQTRQTEDSAHATGFHRATDLHSSGSSVTLAKSYFPPKHIAEFLTNAFIKFSQTNYFYFDESTFRQKLDFYYSTPHPPSINDAGWICTLLMTFAIGTQFAQMQANSTPGSINSSTERTPDDQIGLELYRFACRLIPDLITVASVETVQAFLLMGVYTLPIDTAGLAYVYYGLAIKMAIQNGMHRKLPEGNLAPEIVEVRNRLWWSAYSLERRIGILHGRPVSVSPAEIDAPLPTDLPALRPIGRSTNLPNFTAAIVLTDHLAKASEAMKSLRNCPKPRKKQFLRQLASTRDQLSSWWDSLTSEIHCRDLDATGAFFRCNVHLEIYYKTTLIYMGRPFIISQVSSGMLDSVDSSRTHEVPDIVNILRRDSLHAALRVIELCQLLQDTVGLARVSYTEFNGCRVALLALIAHSINGPSSNISRSLNQGMALIRQICTGLESAQSEVAVIEALERARQRLHNHSVAEQSGSTDAVTGYDQFREWTKLWQSEPLEGGNLGFSSGLEMSFDQHTPNSVPSFDGFFSSFPNELSEFAAIPGIYYDLSLGQEWMTEPQAEGSEWSVNAPL</sequence>
<gene>
    <name evidence="5" type="ORF">N7496_005240</name>
</gene>
<keyword evidence="6" id="KW-1185">Reference proteome</keyword>
<dbReference type="Pfam" id="PF04082">
    <property type="entry name" value="Fungal_trans"/>
    <property type="match status" value="1"/>
</dbReference>
<dbReference type="Proteomes" id="UP001147782">
    <property type="component" value="Unassembled WGS sequence"/>
</dbReference>
<evidence type="ECO:0000256" key="3">
    <source>
        <dbReference type="ARBA" id="ARBA00023242"/>
    </source>
</evidence>
<organism evidence="5 6">
    <name type="scientific">Penicillium cataractarum</name>
    <dbReference type="NCBI Taxonomy" id="2100454"/>
    <lineage>
        <taxon>Eukaryota</taxon>
        <taxon>Fungi</taxon>
        <taxon>Dikarya</taxon>
        <taxon>Ascomycota</taxon>
        <taxon>Pezizomycotina</taxon>
        <taxon>Eurotiomycetes</taxon>
        <taxon>Eurotiomycetidae</taxon>
        <taxon>Eurotiales</taxon>
        <taxon>Aspergillaceae</taxon>
        <taxon>Penicillium</taxon>
    </lineage>
</organism>
<dbReference type="GO" id="GO:0008270">
    <property type="term" value="F:zinc ion binding"/>
    <property type="evidence" value="ECO:0007669"/>
    <property type="project" value="InterPro"/>
</dbReference>
<comment type="caution">
    <text evidence="5">The sequence shown here is derived from an EMBL/GenBank/DDBJ whole genome shotgun (WGS) entry which is preliminary data.</text>
</comment>
<reference evidence="5" key="2">
    <citation type="journal article" date="2023" name="IMA Fungus">
        <title>Comparative genomic study of the Penicillium genus elucidates a diverse pangenome and 15 lateral gene transfer events.</title>
        <authorList>
            <person name="Petersen C."/>
            <person name="Sorensen T."/>
            <person name="Nielsen M.R."/>
            <person name="Sondergaard T.E."/>
            <person name="Sorensen J.L."/>
            <person name="Fitzpatrick D.A."/>
            <person name="Frisvad J.C."/>
            <person name="Nielsen K.L."/>
        </authorList>
    </citation>
    <scope>NUCLEOTIDE SEQUENCE</scope>
    <source>
        <strain evidence="5">IBT 29864</strain>
    </source>
</reference>
<evidence type="ECO:0000313" key="5">
    <source>
        <dbReference type="EMBL" id="KAJ5377831.1"/>
    </source>
</evidence>
<evidence type="ECO:0000259" key="4">
    <source>
        <dbReference type="SMART" id="SM00906"/>
    </source>
</evidence>
<feature type="domain" description="Xylanolytic transcriptional activator regulatory" evidence="4">
    <location>
        <begin position="335"/>
        <end position="408"/>
    </location>
</feature>
<accession>A0A9W9VFU6</accession>
<keyword evidence="2" id="KW-0804">Transcription</keyword>
<dbReference type="SMART" id="SM00906">
    <property type="entry name" value="Fungal_trans"/>
    <property type="match status" value="1"/>
</dbReference>
<proteinExistence type="predicted"/>
<dbReference type="GeneID" id="81437348"/>
<dbReference type="RefSeq" id="XP_056556694.1">
    <property type="nucleotide sequence ID" value="XM_056698169.1"/>
</dbReference>
<keyword evidence="3" id="KW-0539">Nucleus</keyword>
<keyword evidence="1" id="KW-0805">Transcription regulation</keyword>
<dbReference type="InterPro" id="IPR051127">
    <property type="entry name" value="Fungal_SecMet_Regulators"/>
</dbReference>